<reference evidence="2 3" key="1">
    <citation type="submission" date="2020-04" db="EMBL/GenBank/DDBJ databases">
        <title>Thermobifida alba genome sequencing and assembly.</title>
        <authorList>
            <person name="Luzics S."/>
            <person name="Horvath B."/>
            <person name="Nagy I."/>
            <person name="Toth A."/>
            <person name="Nagy I."/>
            <person name="Kukolya J."/>
        </authorList>
    </citation>
    <scope>NUCLEOTIDE SEQUENCE [LARGE SCALE GENOMIC DNA]</scope>
    <source>
        <strain evidence="2 3">DSM 43795</strain>
    </source>
</reference>
<dbReference type="RefSeq" id="WP_248593556.1">
    <property type="nucleotide sequence ID" value="NZ_BAABEB010000013.1"/>
</dbReference>
<dbReference type="SUPFAM" id="SSF55718">
    <property type="entry name" value="SCP-like"/>
    <property type="match status" value="1"/>
</dbReference>
<protein>
    <submittedName>
        <fullName evidence="2">SCP2 sterol-binding domain-containing protein</fullName>
    </submittedName>
</protein>
<dbReference type="Pfam" id="PF02036">
    <property type="entry name" value="SCP2"/>
    <property type="match status" value="1"/>
</dbReference>
<evidence type="ECO:0000259" key="1">
    <source>
        <dbReference type="Pfam" id="PF02036"/>
    </source>
</evidence>
<sequence length="116" mass="12703">MANLEECRSAIGLVSERITQLDEAQRRAHIVERTISLTVSDLETVFAMRLTPQGLVDVTDAPLSTADGRAQVRITIASDDLVALANDRLDYAKALLTGRVRVKASLGDMARLRKLL</sequence>
<evidence type="ECO:0000313" key="3">
    <source>
        <dbReference type="Proteomes" id="UP000832041"/>
    </source>
</evidence>
<proteinExistence type="predicted"/>
<evidence type="ECO:0000313" key="2">
    <source>
        <dbReference type="EMBL" id="UPT21247.1"/>
    </source>
</evidence>
<dbReference type="Proteomes" id="UP000832041">
    <property type="component" value="Chromosome"/>
</dbReference>
<organism evidence="2 3">
    <name type="scientific">Thermobifida alba</name>
    <name type="common">Thermomonospora alba</name>
    <dbReference type="NCBI Taxonomy" id="53522"/>
    <lineage>
        <taxon>Bacteria</taxon>
        <taxon>Bacillati</taxon>
        <taxon>Actinomycetota</taxon>
        <taxon>Actinomycetes</taxon>
        <taxon>Streptosporangiales</taxon>
        <taxon>Nocardiopsidaceae</taxon>
        <taxon>Thermobifida</taxon>
    </lineage>
</organism>
<feature type="domain" description="SCP2" evidence="1">
    <location>
        <begin position="22"/>
        <end position="114"/>
    </location>
</feature>
<dbReference type="Gene3D" id="3.30.1050.10">
    <property type="entry name" value="SCP2 sterol-binding domain"/>
    <property type="match status" value="1"/>
</dbReference>
<dbReference type="EMBL" id="CP051627">
    <property type="protein sequence ID" value="UPT21247.1"/>
    <property type="molecule type" value="Genomic_DNA"/>
</dbReference>
<dbReference type="InterPro" id="IPR003033">
    <property type="entry name" value="SCP2_sterol-bd_dom"/>
</dbReference>
<dbReference type="InterPro" id="IPR036527">
    <property type="entry name" value="SCP2_sterol-bd_dom_sf"/>
</dbReference>
<name>A0ABY4L0Q5_THEAE</name>
<accession>A0ABY4L0Q5</accession>
<keyword evidence="3" id="KW-1185">Reference proteome</keyword>
<gene>
    <name evidence="2" type="ORF">FOF52_09980</name>
</gene>